<dbReference type="PANTHER" id="PTHR13234">
    <property type="entry name" value="GAMMA-INTERFERON INDUCIBLE LYSOSOMAL THIOL REDUCTASE GILT"/>
    <property type="match status" value="1"/>
</dbReference>
<comment type="similarity">
    <text evidence="2">Belongs to the GILT family.</text>
</comment>
<evidence type="ECO:0000256" key="6">
    <source>
        <dbReference type="SAM" id="SignalP"/>
    </source>
</evidence>
<evidence type="ECO:0000313" key="7">
    <source>
        <dbReference type="EMBL" id="KAL0830717.1"/>
    </source>
</evidence>
<dbReference type="AlphaFoldDB" id="A0ABD0T0V7"/>
<dbReference type="InterPro" id="IPR004911">
    <property type="entry name" value="Interferon-induced_GILT"/>
</dbReference>
<name>A0ABD0T0V7_LOXSC</name>
<evidence type="ECO:0000313" key="8">
    <source>
        <dbReference type="Proteomes" id="UP001549921"/>
    </source>
</evidence>
<organism evidence="7 8">
    <name type="scientific">Loxostege sticticalis</name>
    <name type="common">Beet webworm moth</name>
    <dbReference type="NCBI Taxonomy" id="481309"/>
    <lineage>
        <taxon>Eukaryota</taxon>
        <taxon>Metazoa</taxon>
        <taxon>Ecdysozoa</taxon>
        <taxon>Arthropoda</taxon>
        <taxon>Hexapoda</taxon>
        <taxon>Insecta</taxon>
        <taxon>Pterygota</taxon>
        <taxon>Neoptera</taxon>
        <taxon>Endopterygota</taxon>
        <taxon>Lepidoptera</taxon>
        <taxon>Glossata</taxon>
        <taxon>Ditrysia</taxon>
        <taxon>Pyraloidea</taxon>
        <taxon>Crambidae</taxon>
        <taxon>Pyraustinae</taxon>
        <taxon>Loxostege</taxon>
    </lineage>
</organism>
<dbReference type="Proteomes" id="UP001549921">
    <property type="component" value="Unassembled WGS sequence"/>
</dbReference>
<feature type="chain" id="PRO_5044755384" description="Gamma-interferon-inducible lysosomal thiol reductase" evidence="6">
    <location>
        <begin position="22"/>
        <end position="213"/>
    </location>
</feature>
<keyword evidence="4 6" id="KW-0732">Signal</keyword>
<comment type="subcellular location">
    <subcellularLocation>
        <location evidence="1">Secreted</location>
    </subcellularLocation>
</comment>
<accession>A0ABD0T0V7</accession>
<dbReference type="GO" id="GO:0005576">
    <property type="term" value="C:extracellular region"/>
    <property type="evidence" value="ECO:0007669"/>
    <property type="project" value="UniProtKB-SubCell"/>
</dbReference>
<feature type="signal peptide" evidence="6">
    <location>
        <begin position="1"/>
        <end position="21"/>
    </location>
</feature>
<evidence type="ECO:0000256" key="4">
    <source>
        <dbReference type="ARBA" id="ARBA00022729"/>
    </source>
</evidence>
<dbReference type="Pfam" id="PF03227">
    <property type="entry name" value="GILT"/>
    <property type="match status" value="1"/>
</dbReference>
<dbReference type="EMBL" id="JBEDNZ010000013">
    <property type="protein sequence ID" value="KAL0830717.1"/>
    <property type="molecule type" value="Genomic_DNA"/>
</dbReference>
<dbReference type="PANTHER" id="PTHR13234:SF8">
    <property type="entry name" value="GAMMA-INTERFERON-INDUCIBLE LYSOSOMAL THIOL REDUCTASE"/>
    <property type="match status" value="1"/>
</dbReference>
<evidence type="ECO:0000256" key="3">
    <source>
        <dbReference type="ARBA" id="ARBA00022525"/>
    </source>
</evidence>
<reference evidence="7 8" key="1">
    <citation type="submission" date="2024-06" db="EMBL/GenBank/DDBJ databases">
        <title>A chromosome-level genome assembly of beet webworm, Loxostege sticticalis.</title>
        <authorList>
            <person name="Zhang Y."/>
        </authorList>
    </citation>
    <scope>NUCLEOTIDE SEQUENCE [LARGE SCALE GENOMIC DNA]</scope>
    <source>
        <strain evidence="7">AQ028</strain>
        <tissue evidence="7">Male pupae</tissue>
    </source>
</reference>
<evidence type="ECO:0008006" key="9">
    <source>
        <dbReference type="Google" id="ProtNLM"/>
    </source>
</evidence>
<evidence type="ECO:0000256" key="1">
    <source>
        <dbReference type="ARBA" id="ARBA00004613"/>
    </source>
</evidence>
<gene>
    <name evidence="7" type="ORF">ABMA28_002851</name>
</gene>
<evidence type="ECO:0000256" key="2">
    <source>
        <dbReference type="ARBA" id="ARBA00005679"/>
    </source>
</evidence>
<comment type="caution">
    <text evidence="7">The sequence shown here is derived from an EMBL/GenBank/DDBJ whole genome shotgun (WGS) entry which is preliminary data.</text>
</comment>
<keyword evidence="5" id="KW-0325">Glycoprotein</keyword>
<sequence length="213" mass="23581">MTMASRLILITIFISISYVDCVQTVNGRVKIFIGLTSGCPNARNFITSQLVPAYAQYGKFLDLEFVPWGKTERHENGTVTCQFGDNDCWANRLQRCVLNHLRGNTDAQLQYIACEYRQPYPAYQLGSFQCAREAGMGIAAADFCVNNPQIDTLDEEAEAKSTDPIEIIGVVSSIVFNDNIDVSTHWQAFRRLASVVCFALADDSSTGVLGCQI</sequence>
<protein>
    <recommendedName>
        <fullName evidence="9">Gamma-interferon-inducible lysosomal thiol reductase</fullName>
    </recommendedName>
</protein>
<keyword evidence="3" id="KW-0964">Secreted</keyword>
<proteinExistence type="inferred from homology"/>
<evidence type="ECO:0000256" key="5">
    <source>
        <dbReference type="ARBA" id="ARBA00023180"/>
    </source>
</evidence>